<feature type="domain" description="Nitroreductase" evidence="6">
    <location>
        <begin position="33"/>
        <end position="180"/>
    </location>
</feature>
<dbReference type="PANTHER" id="PTHR43425">
    <property type="entry name" value="OXYGEN-INSENSITIVE NADPH NITROREDUCTASE"/>
    <property type="match status" value="1"/>
</dbReference>
<dbReference type="InterPro" id="IPR029479">
    <property type="entry name" value="Nitroreductase"/>
</dbReference>
<sequence>MSENPPKSTRDTAARPALADEMPAVPKLTGWLSRRRTVREYDADATIPDEEIRAILDAGRKAPTSGTIQMYSFVSVRDPEMRARIHEAAGGGQPRIEEASHFFLVCIDLRRVRLLHDHRDLEFEMAPMTAVLKGAVDAALAAQGTITAAESYGYGVCPIGAISEGLSTISEIVDLPAEVLPAFGLCIGVPVGETHDEPTPRIPLDAVVHEDSYEDPSPELLEACYEEMNELYAGTDRVWEGALAHYWTPSPDGSMNNREGELLETLRQQGFFAYRGVDESLSELDRDE</sequence>
<evidence type="ECO:0000256" key="1">
    <source>
        <dbReference type="ARBA" id="ARBA00008366"/>
    </source>
</evidence>
<accession>A0A5D5AIR4</accession>
<keyword evidence="8" id="KW-1185">Reference proteome</keyword>
<name>A0A5D5AIR4_9EURY</name>
<evidence type="ECO:0000256" key="5">
    <source>
        <dbReference type="SAM" id="MobiDB-lite"/>
    </source>
</evidence>
<dbReference type="SUPFAM" id="SSF55469">
    <property type="entry name" value="FMN-dependent nitroreductase-like"/>
    <property type="match status" value="1"/>
</dbReference>
<keyword evidence="3" id="KW-0288">FMN</keyword>
<evidence type="ECO:0000313" key="8">
    <source>
        <dbReference type="Proteomes" id="UP000324104"/>
    </source>
</evidence>
<gene>
    <name evidence="7" type="ORF">FYC77_12430</name>
</gene>
<feature type="region of interest" description="Disordered" evidence="5">
    <location>
        <begin position="1"/>
        <end position="20"/>
    </location>
</feature>
<evidence type="ECO:0000256" key="3">
    <source>
        <dbReference type="ARBA" id="ARBA00022643"/>
    </source>
</evidence>
<dbReference type="Gene3D" id="3.40.109.10">
    <property type="entry name" value="NADH Oxidase"/>
    <property type="match status" value="1"/>
</dbReference>
<dbReference type="EMBL" id="VTAW01000015">
    <property type="protein sequence ID" value="TYT61669.1"/>
    <property type="molecule type" value="Genomic_DNA"/>
</dbReference>
<organism evidence="7 8">
    <name type="scientific">Natrialba swarupiae</name>
    <dbReference type="NCBI Taxonomy" id="2448032"/>
    <lineage>
        <taxon>Archaea</taxon>
        <taxon>Methanobacteriati</taxon>
        <taxon>Methanobacteriota</taxon>
        <taxon>Stenosarchaea group</taxon>
        <taxon>Halobacteria</taxon>
        <taxon>Halobacteriales</taxon>
        <taxon>Natrialbaceae</taxon>
        <taxon>Natrialba</taxon>
    </lineage>
</organism>
<keyword evidence="2" id="KW-0285">Flavoprotein</keyword>
<comment type="similarity">
    <text evidence="1">Belongs to the flavin oxidoreductase frp family.</text>
</comment>
<dbReference type="PANTHER" id="PTHR43425:SF2">
    <property type="entry name" value="OXYGEN-INSENSITIVE NADPH NITROREDUCTASE"/>
    <property type="match status" value="1"/>
</dbReference>
<dbReference type="Pfam" id="PF00881">
    <property type="entry name" value="Nitroreductase"/>
    <property type="match status" value="1"/>
</dbReference>
<protein>
    <submittedName>
        <fullName evidence="7">NADPH-dependent oxidoreductase</fullName>
    </submittedName>
</protein>
<dbReference type="RefSeq" id="WP_149081818.1">
    <property type="nucleotide sequence ID" value="NZ_VTAW01000015.1"/>
</dbReference>
<evidence type="ECO:0000256" key="4">
    <source>
        <dbReference type="ARBA" id="ARBA00023002"/>
    </source>
</evidence>
<dbReference type="InterPro" id="IPR016446">
    <property type="entry name" value="Flavin_OxRdtase_Frp"/>
</dbReference>
<comment type="caution">
    <text evidence="7">The sequence shown here is derived from an EMBL/GenBank/DDBJ whole genome shotgun (WGS) entry which is preliminary data.</text>
</comment>
<dbReference type="PIRSF" id="PIRSF005426">
    <property type="entry name" value="Frp"/>
    <property type="match status" value="1"/>
</dbReference>
<dbReference type="InterPro" id="IPR000415">
    <property type="entry name" value="Nitroreductase-like"/>
</dbReference>
<dbReference type="GO" id="GO:0016491">
    <property type="term" value="F:oxidoreductase activity"/>
    <property type="evidence" value="ECO:0007669"/>
    <property type="project" value="UniProtKB-KW"/>
</dbReference>
<evidence type="ECO:0000313" key="7">
    <source>
        <dbReference type="EMBL" id="TYT61669.1"/>
    </source>
</evidence>
<proteinExistence type="inferred from homology"/>
<dbReference type="AlphaFoldDB" id="A0A5D5AIR4"/>
<evidence type="ECO:0000256" key="2">
    <source>
        <dbReference type="ARBA" id="ARBA00022630"/>
    </source>
</evidence>
<dbReference type="Proteomes" id="UP000324104">
    <property type="component" value="Unassembled WGS sequence"/>
</dbReference>
<evidence type="ECO:0000259" key="6">
    <source>
        <dbReference type="Pfam" id="PF00881"/>
    </source>
</evidence>
<keyword evidence="4" id="KW-0560">Oxidoreductase</keyword>
<reference evidence="7 8" key="1">
    <citation type="submission" date="2019-08" db="EMBL/GenBank/DDBJ databases">
        <title>Archaea genome.</title>
        <authorList>
            <person name="Kajale S."/>
            <person name="Shouche Y."/>
            <person name="Deshpande N."/>
            <person name="Sharma A."/>
        </authorList>
    </citation>
    <scope>NUCLEOTIDE SEQUENCE [LARGE SCALE GENOMIC DNA]</scope>
    <source>
        <strain evidence="7 8">ESP3B_9</strain>
    </source>
</reference>